<evidence type="ECO:0000256" key="1">
    <source>
        <dbReference type="ARBA" id="ARBA00023002"/>
    </source>
</evidence>
<dbReference type="GO" id="GO:0009116">
    <property type="term" value="P:nucleoside metabolic process"/>
    <property type="evidence" value="ECO:0007669"/>
    <property type="project" value="InterPro"/>
</dbReference>
<comment type="caution">
    <text evidence="3">The sequence shown here is derived from an EMBL/GenBank/DDBJ whole genome shotgun (WGS) entry which is preliminary data.</text>
</comment>
<proteinExistence type="predicted"/>
<dbReference type="InterPro" id="IPR023010">
    <property type="entry name" value="GcvPA"/>
</dbReference>
<gene>
    <name evidence="3" type="ORF">GGE15_003208</name>
</gene>
<accession>A0A7W6UKK7</accession>
<dbReference type="RefSeq" id="WP_156667840.1">
    <property type="nucleotide sequence ID" value="NZ_JACIHI010000007.1"/>
</dbReference>
<name>A0A7W6UKK7_9HYPH</name>
<evidence type="ECO:0000313" key="4">
    <source>
        <dbReference type="Proteomes" id="UP000533724"/>
    </source>
</evidence>
<dbReference type="Pfam" id="PF02347">
    <property type="entry name" value="GDC-P"/>
    <property type="match status" value="1"/>
</dbReference>
<reference evidence="3 4" key="1">
    <citation type="submission" date="2020-08" db="EMBL/GenBank/DDBJ databases">
        <title>Genomic Encyclopedia of Type Strains, Phase IV (KMG-V): Genome sequencing to study the core and pangenomes of soil and plant-associated prokaryotes.</title>
        <authorList>
            <person name="Whitman W."/>
        </authorList>
    </citation>
    <scope>NUCLEOTIDE SEQUENCE [LARGE SCALE GENOMIC DNA]</scope>
    <source>
        <strain evidence="3 4">SEMIA 414</strain>
    </source>
</reference>
<dbReference type="AlphaFoldDB" id="A0A7W6UKK7"/>
<dbReference type="InterPro" id="IPR049315">
    <property type="entry name" value="GDC-P_N"/>
</dbReference>
<evidence type="ECO:0000313" key="3">
    <source>
        <dbReference type="EMBL" id="MBB4439932.1"/>
    </source>
</evidence>
<dbReference type="PANTHER" id="PTHR42806">
    <property type="entry name" value="GLYCINE CLEAVAGE SYSTEM P-PROTEIN"/>
    <property type="match status" value="1"/>
</dbReference>
<keyword evidence="1" id="KW-0560">Oxidoreductase</keyword>
<evidence type="ECO:0000259" key="2">
    <source>
        <dbReference type="Pfam" id="PF02347"/>
    </source>
</evidence>
<dbReference type="Proteomes" id="UP000533724">
    <property type="component" value="Unassembled WGS sequence"/>
</dbReference>
<dbReference type="GO" id="GO:0004375">
    <property type="term" value="F:glycine dehydrogenase (decarboxylating) activity"/>
    <property type="evidence" value="ECO:0007669"/>
    <property type="project" value="InterPro"/>
</dbReference>
<dbReference type="InterPro" id="IPR015424">
    <property type="entry name" value="PyrdxlP-dep_Trfase"/>
</dbReference>
<organism evidence="3 4">
    <name type="scientific">Rhizobium esperanzae</name>
    <dbReference type="NCBI Taxonomy" id="1967781"/>
    <lineage>
        <taxon>Bacteria</taxon>
        <taxon>Pseudomonadati</taxon>
        <taxon>Pseudomonadota</taxon>
        <taxon>Alphaproteobacteria</taxon>
        <taxon>Hyphomicrobiales</taxon>
        <taxon>Rhizobiaceae</taxon>
        <taxon>Rhizobium/Agrobacterium group</taxon>
        <taxon>Rhizobium</taxon>
    </lineage>
</organism>
<dbReference type="SUPFAM" id="SSF53383">
    <property type="entry name" value="PLP-dependent transferases"/>
    <property type="match status" value="1"/>
</dbReference>
<dbReference type="EMBL" id="JACIHI010000007">
    <property type="protein sequence ID" value="MBB4439932.1"/>
    <property type="molecule type" value="Genomic_DNA"/>
</dbReference>
<dbReference type="PANTHER" id="PTHR42806:SF1">
    <property type="entry name" value="GLYCINE DEHYDROGENASE (DECARBOXYLATING)"/>
    <property type="match status" value="1"/>
</dbReference>
<sequence>MRDVSAHPYMANSVPAIQQEMLDAIGVTSIEELFAQIPRDHRLARPLDLPPALSERELRRHITDILARNTTTEVVNGHKQGQIDKLLPWNCPVE</sequence>
<protein>
    <submittedName>
        <fullName evidence="3">Glycine cleavage system pyridoxal-binding protein P</fullName>
    </submittedName>
</protein>
<feature type="domain" description="Glycine cleavage system P-protein N-terminal" evidence="2">
    <location>
        <begin position="18"/>
        <end position="87"/>
    </location>
</feature>